<dbReference type="SMART" id="SM00822">
    <property type="entry name" value="PKS_KR"/>
    <property type="match status" value="1"/>
</dbReference>
<feature type="domain" description="Ketoreductase" evidence="4">
    <location>
        <begin position="9"/>
        <end position="193"/>
    </location>
</feature>
<evidence type="ECO:0000313" key="5">
    <source>
        <dbReference type="EMBL" id="MBB6099998.1"/>
    </source>
</evidence>
<dbReference type="CDD" id="cd05233">
    <property type="entry name" value="SDR_c"/>
    <property type="match status" value="1"/>
</dbReference>
<dbReference type="SUPFAM" id="SSF51735">
    <property type="entry name" value="NAD(P)-binding Rossmann-fold domains"/>
    <property type="match status" value="1"/>
</dbReference>
<dbReference type="PRINTS" id="PR00080">
    <property type="entry name" value="SDRFAMILY"/>
</dbReference>
<evidence type="ECO:0000256" key="3">
    <source>
        <dbReference type="RuleBase" id="RU000363"/>
    </source>
</evidence>
<dbReference type="RefSeq" id="WP_183988736.1">
    <property type="nucleotide sequence ID" value="NZ_JACHHG010000018.1"/>
</dbReference>
<protein>
    <submittedName>
        <fullName evidence="5">NAD(P)-dependent dehydrogenase (Short-subunit alcohol dehydrogenase family)</fullName>
    </submittedName>
</protein>
<dbReference type="InterPro" id="IPR057326">
    <property type="entry name" value="KR_dom"/>
</dbReference>
<evidence type="ECO:0000313" key="6">
    <source>
        <dbReference type="Proteomes" id="UP000569951"/>
    </source>
</evidence>
<name>A0A841I6A2_9DEIO</name>
<gene>
    <name evidence="5" type="ORF">HNR42_003459</name>
</gene>
<comment type="similarity">
    <text evidence="1 3">Belongs to the short-chain dehydrogenases/reductases (SDR) family.</text>
</comment>
<dbReference type="PANTHER" id="PTHR43669:SF3">
    <property type="entry name" value="ALCOHOL DEHYDROGENASE, PUTATIVE (AFU_ORTHOLOGUE AFUA_3G03445)-RELATED"/>
    <property type="match status" value="1"/>
</dbReference>
<dbReference type="Proteomes" id="UP000569951">
    <property type="component" value="Unassembled WGS sequence"/>
</dbReference>
<reference evidence="5 6" key="1">
    <citation type="submission" date="2020-08" db="EMBL/GenBank/DDBJ databases">
        <title>Genomic Encyclopedia of Type Strains, Phase IV (KMG-IV): sequencing the most valuable type-strain genomes for metagenomic binning, comparative biology and taxonomic classification.</title>
        <authorList>
            <person name="Goeker M."/>
        </authorList>
    </citation>
    <scope>NUCLEOTIDE SEQUENCE [LARGE SCALE GENOMIC DNA]</scope>
    <source>
        <strain evidence="5 6">DSM 21458</strain>
    </source>
</reference>
<keyword evidence="2" id="KW-0560">Oxidoreductase</keyword>
<keyword evidence="6" id="KW-1185">Reference proteome</keyword>
<dbReference type="PANTHER" id="PTHR43669">
    <property type="entry name" value="5-KETO-D-GLUCONATE 5-REDUCTASE"/>
    <property type="match status" value="1"/>
</dbReference>
<proteinExistence type="inferred from homology"/>
<evidence type="ECO:0000256" key="2">
    <source>
        <dbReference type="ARBA" id="ARBA00023002"/>
    </source>
</evidence>
<accession>A0A841I6A2</accession>
<sequence>MSGRLLEGRVAVVTGSTRGLGRAIARLYAEQGAAVVISSRSPDAVGSVVAELQAAGHRASGLKCDVTDPDQVQALGDHALLTFGRLDIWVNNAGLSAPYGPTLSVPYPAFRASVESIVLGTYHGSRVALRHMRHTRGGRLINLLGRGDRRPVPYQNAYAASKAWVRSFTLALAREYRGEVGIYALNPGLVRTDLLLRPQALDGYQERLAPLGTLIAWWARPPEVAAQQALRLAASAAHGRGGLEVQALTPAGMLGGLLRAEMQRLRGRAAARVNPEVQTVRPDHF</sequence>
<dbReference type="InterPro" id="IPR002347">
    <property type="entry name" value="SDR_fam"/>
</dbReference>
<evidence type="ECO:0000256" key="1">
    <source>
        <dbReference type="ARBA" id="ARBA00006484"/>
    </source>
</evidence>
<evidence type="ECO:0000259" key="4">
    <source>
        <dbReference type="SMART" id="SM00822"/>
    </source>
</evidence>
<comment type="caution">
    <text evidence="5">The sequence shown here is derived from an EMBL/GenBank/DDBJ whole genome shotgun (WGS) entry which is preliminary data.</text>
</comment>
<dbReference type="AlphaFoldDB" id="A0A841I6A2"/>
<organism evidence="5 6">
    <name type="scientific">Deinobacterium chartae</name>
    <dbReference type="NCBI Taxonomy" id="521158"/>
    <lineage>
        <taxon>Bacteria</taxon>
        <taxon>Thermotogati</taxon>
        <taxon>Deinococcota</taxon>
        <taxon>Deinococci</taxon>
        <taxon>Deinococcales</taxon>
        <taxon>Deinococcaceae</taxon>
        <taxon>Deinobacterium</taxon>
    </lineage>
</organism>
<dbReference type="Pfam" id="PF00106">
    <property type="entry name" value="adh_short"/>
    <property type="match status" value="1"/>
</dbReference>
<dbReference type="InterPro" id="IPR036291">
    <property type="entry name" value="NAD(P)-bd_dom_sf"/>
</dbReference>
<dbReference type="GO" id="GO:0016491">
    <property type="term" value="F:oxidoreductase activity"/>
    <property type="evidence" value="ECO:0007669"/>
    <property type="project" value="UniProtKB-KW"/>
</dbReference>
<dbReference type="PRINTS" id="PR00081">
    <property type="entry name" value="GDHRDH"/>
</dbReference>
<dbReference type="EMBL" id="JACHHG010000018">
    <property type="protein sequence ID" value="MBB6099998.1"/>
    <property type="molecule type" value="Genomic_DNA"/>
</dbReference>
<dbReference type="Gene3D" id="3.40.50.720">
    <property type="entry name" value="NAD(P)-binding Rossmann-like Domain"/>
    <property type="match status" value="1"/>
</dbReference>